<proteinExistence type="predicted"/>
<feature type="transmembrane region" description="Helical" evidence="2">
    <location>
        <begin position="48"/>
        <end position="74"/>
    </location>
</feature>
<keyword evidence="4" id="KW-1185">Reference proteome</keyword>
<protein>
    <submittedName>
        <fullName evidence="3">Uncharacterized protein</fullName>
    </submittedName>
</protein>
<evidence type="ECO:0000313" key="4">
    <source>
        <dbReference type="Proteomes" id="UP001162135"/>
    </source>
</evidence>
<name>A0ABT6I070_9GAMM</name>
<reference evidence="3" key="2">
    <citation type="submission" date="2017-11" db="EMBL/GenBank/DDBJ databases">
        <authorList>
            <person name="Das S.K."/>
        </authorList>
    </citation>
    <scope>NUCLEOTIDE SEQUENCE</scope>
    <source>
        <strain evidence="3">S4-41</strain>
    </source>
</reference>
<feature type="region of interest" description="Disordered" evidence="1">
    <location>
        <begin position="1"/>
        <end position="29"/>
    </location>
</feature>
<comment type="caution">
    <text evidence="3">The sequence shown here is derived from an EMBL/GenBank/DDBJ whole genome shotgun (WGS) entry which is preliminary data.</text>
</comment>
<keyword evidence="2" id="KW-1133">Transmembrane helix</keyword>
<dbReference type="Proteomes" id="UP001162135">
    <property type="component" value="Unassembled WGS sequence"/>
</dbReference>
<gene>
    <name evidence="3" type="ORF">CUR86_00685</name>
</gene>
<evidence type="ECO:0000313" key="3">
    <source>
        <dbReference type="EMBL" id="MDH4571118.1"/>
    </source>
</evidence>
<dbReference type="EMBL" id="PGFS01000001">
    <property type="protein sequence ID" value="MDH4571118.1"/>
    <property type="molecule type" value="Genomic_DNA"/>
</dbReference>
<dbReference type="RefSeq" id="WP_110717317.1">
    <property type="nucleotide sequence ID" value="NZ_PGFS01000001.1"/>
</dbReference>
<accession>A0ABT6I070</accession>
<keyword evidence="2" id="KW-0472">Membrane</keyword>
<sequence length="162" mass="17670">MSVDFEASDSAEPGKRDPAGDDSYDGAPTRQGIDAEVLKRRRDGRRMALVSVIGMGIFIAIFFGIATCFAWRFFHLYLKHLQLVGHRGGQPAPGLDGLLPFVVPMMPAFFFSLLGLVTLITCTRFITSYVNSTNDDSDDANLIERIARSIAGILRELKGGGS</sequence>
<keyword evidence="2" id="KW-0812">Transmembrane</keyword>
<feature type="transmembrane region" description="Helical" evidence="2">
    <location>
        <begin position="101"/>
        <end position="122"/>
    </location>
</feature>
<organism evidence="3 4">
    <name type="scientific">Salinicola acroporae</name>
    <dbReference type="NCBI Taxonomy" id="1541440"/>
    <lineage>
        <taxon>Bacteria</taxon>
        <taxon>Pseudomonadati</taxon>
        <taxon>Pseudomonadota</taxon>
        <taxon>Gammaproteobacteria</taxon>
        <taxon>Oceanospirillales</taxon>
        <taxon>Halomonadaceae</taxon>
        <taxon>Salinicola</taxon>
    </lineage>
</organism>
<reference evidence="3" key="1">
    <citation type="journal article" date="2015" name="Antonie Van Leeuwenhoek">
        <title>Comparative 16S rRNA signatures and multilocus sequence analysis for the genus Salinicola and description of Salinicola acroporae sp. nov., isolated from coral Acropora digitifera.</title>
        <authorList>
            <person name="Lepcha R.T."/>
            <person name="Poddar A."/>
            <person name="Schumann P."/>
            <person name="Das S.K."/>
        </authorList>
    </citation>
    <scope>NUCLEOTIDE SEQUENCE</scope>
    <source>
        <strain evidence="3">S4-41</strain>
    </source>
</reference>
<evidence type="ECO:0000256" key="1">
    <source>
        <dbReference type="SAM" id="MobiDB-lite"/>
    </source>
</evidence>
<evidence type="ECO:0000256" key="2">
    <source>
        <dbReference type="SAM" id="Phobius"/>
    </source>
</evidence>